<dbReference type="EMBL" id="FXUB01000001">
    <property type="protein sequence ID" value="SMP06606.1"/>
    <property type="molecule type" value="Genomic_DNA"/>
</dbReference>
<dbReference type="InterPro" id="IPR036866">
    <property type="entry name" value="RibonucZ/Hydroxyglut_hydro"/>
</dbReference>
<dbReference type="Pfam" id="PF00753">
    <property type="entry name" value="Lactamase_B"/>
    <property type="match status" value="1"/>
</dbReference>
<sequence>MKITIYPSGSFLVNTYLVWDEESKEAMVVDPGSREAVEELRDEIDRNELVVKYILNTHEHPDHTAANVWAKLEFPEAKLIMHEEAAKYLNFWIESEIGRMAGAEYSPPPDETLSEGSKFALGNVIFQVLHTPGHSPGSIVVFDSGKKFALVGDLIFKGSIGRYDLPMSNYNDLKKSILKVLNVLEGDTVLFPGHGEKTTISEELKNNPFIAELVG</sequence>
<evidence type="ECO:0000259" key="5">
    <source>
        <dbReference type="SMART" id="SM00849"/>
    </source>
</evidence>
<evidence type="ECO:0000256" key="2">
    <source>
        <dbReference type="ARBA" id="ARBA00022723"/>
    </source>
</evidence>
<evidence type="ECO:0000313" key="6">
    <source>
        <dbReference type="EMBL" id="SMP06606.1"/>
    </source>
</evidence>
<organism evidence="6 7">
    <name type="scientific">Desulfurobacterium pacificum</name>
    <dbReference type="NCBI Taxonomy" id="240166"/>
    <lineage>
        <taxon>Bacteria</taxon>
        <taxon>Pseudomonadati</taxon>
        <taxon>Aquificota</taxon>
        <taxon>Aquificia</taxon>
        <taxon>Desulfurobacteriales</taxon>
        <taxon>Desulfurobacteriaceae</taxon>
        <taxon>Desulfurobacterium</taxon>
    </lineage>
</organism>
<dbReference type="SMART" id="SM00849">
    <property type="entry name" value="Lactamase_B"/>
    <property type="match status" value="1"/>
</dbReference>
<dbReference type="RefSeq" id="WP_283399896.1">
    <property type="nucleotide sequence ID" value="NZ_FXUB01000001.1"/>
</dbReference>
<dbReference type="InterPro" id="IPR001279">
    <property type="entry name" value="Metallo-B-lactamas"/>
</dbReference>
<evidence type="ECO:0000256" key="1">
    <source>
        <dbReference type="ARBA" id="ARBA00001947"/>
    </source>
</evidence>
<evidence type="ECO:0000256" key="3">
    <source>
        <dbReference type="ARBA" id="ARBA00022801"/>
    </source>
</evidence>
<evidence type="ECO:0000313" key="7">
    <source>
        <dbReference type="Proteomes" id="UP001157911"/>
    </source>
</evidence>
<dbReference type="InterPro" id="IPR051453">
    <property type="entry name" value="MBL_Glyoxalase_II"/>
</dbReference>
<dbReference type="PANTHER" id="PTHR46233">
    <property type="entry name" value="HYDROXYACYLGLUTATHIONE HYDROLASE GLOC"/>
    <property type="match status" value="1"/>
</dbReference>
<dbReference type="PANTHER" id="PTHR46233:SF3">
    <property type="entry name" value="HYDROXYACYLGLUTATHIONE HYDROLASE GLOC"/>
    <property type="match status" value="1"/>
</dbReference>
<name>A0ABY1NCU5_9BACT</name>
<protein>
    <submittedName>
        <fullName evidence="6">Glyoxylase, beta-lactamase superfamily II</fullName>
    </submittedName>
</protein>
<dbReference type="SUPFAM" id="SSF56281">
    <property type="entry name" value="Metallo-hydrolase/oxidoreductase"/>
    <property type="match status" value="1"/>
</dbReference>
<feature type="domain" description="Metallo-beta-lactamase" evidence="5">
    <location>
        <begin position="12"/>
        <end position="194"/>
    </location>
</feature>
<keyword evidence="2" id="KW-0479">Metal-binding</keyword>
<keyword evidence="7" id="KW-1185">Reference proteome</keyword>
<accession>A0ABY1NCU5</accession>
<keyword evidence="4" id="KW-0862">Zinc</keyword>
<comment type="caution">
    <text evidence="6">The sequence shown here is derived from an EMBL/GenBank/DDBJ whole genome shotgun (WGS) entry which is preliminary data.</text>
</comment>
<evidence type="ECO:0000256" key="4">
    <source>
        <dbReference type="ARBA" id="ARBA00022833"/>
    </source>
</evidence>
<dbReference type="Gene3D" id="3.60.15.10">
    <property type="entry name" value="Ribonuclease Z/Hydroxyacylglutathione hydrolase-like"/>
    <property type="match status" value="1"/>
</dbReference>
<gene>
    <name evidence="6" type="ORF">SAMN06265339_0390</name>
</gene>
<dbReference type="Proteomes" id="UP001157911">
    <property type="component" value="Unassembled WGS sequence"/>
</dbReference>
<keyword evidence="3" id="KW-0378">Hydrolase</keyword>
<comment type="cofactor">
    <cofactor evidence="1">
        <name>Zn(2+)</name>
        <dbReference type="ChEBI" id="CHEBI:29105"/>
    </cofactor>
</comment>
<reference evidence="6 7" key="1">
    <citation type="submission" date="2017-05" db="EMBL/GenBank/DDBJ databases">
        <authorList>
            <person name="Varghese N."/>
            <person name="Submissions S."/>
        </authorList>
    </citation>
    <scope>NUCLEOTIDE SEQUENCE [LARGE SCALE GENOMIC DNA]</scope>
    <source>
        <strain evidence="6 7">DSM 15522</strain>
    </source>
</reference>
<proteinExistence type="predicted"/>